<dbReference type="Gene3D" id="1.20.900.10">
    <property type="entry name" value="Dbl homology (DH) domain"/>
    <property type="match status" value="1"/>
</dbReference>
<feature type="region of interest" description="Disordered" evidence="1">
    <location>
        <begin position="264"/>
        <end position="284"/>
    </location>
</feature>
<dbReference type="InterPro" id="IPR040181">
    <property type="entry name" value="PKHG5/7"/>
</dbReference>
<feature type="region of interest" description="Disordered" evidence="1">
    <location>
        <begin position="145"/>
        <end position="209"/>
    </location>
</feature>
<feature type="region of interest" description="Disordered" evidence="1">
    <location>
        <begin position="342"/>
        <end position="364"/>
    </location>
</feature>
<feature type="compositionally biased region" description="Low complexity" evidence="1">
    <location>
        <begin position="1145"/>
        <end position="1159"/>
    </location>
</feature>
<reference evidence="3" key="1">
    <citation type="submission" date="2025-05" db="UniProtKB">
        <authorList>
            <consortium name="EnsemblMetazoa"/>
        </authorList>
    </citation>
    <scope>IDENTIFICATION</scope>
</reference>
<dbReference type="EnsemblMetazoa" id="XM_050649705.1">
    <property type="protein sequence ID" value="XP_050505662.1"/>
    <property type="gene ID" value="LOC114334762"/>
</dbReference>
<dbReference type="SUPFAM" id="SSF50729">
    <property type="entry name" value="PH domain-like"/>
    <property type="match status" value="1"/>
</dbReference>
<dbReference type="Pfam" id="PF00621">
    <property type="entry name" value="RhoGEF"/>
    <property type="match status" value="1"/>
</dbReference>
<feature type="region of interest" description="Disordered" evidence="1">
    <location>
        <begin position="1145"/>
        <end position="1207"/>
    </location>
</feature>
<feature type="compositionally biased region" description="Basic and acidic residues" evidence="1">
    <location>
        <begin position="188"/>
        <end position="200"/>
    </location>
</feature>
<evidence type="ECO:0000259" key="2">
    <source>
        <dbReference type="PROSITE" id="PS50010"/>
    </source>
</evidence>
<dbReference type="PROSITE" id="PS50010">
    <property type="entry name" value="DH_2"/>
    <property type="match status" value="1"/>
</dbReference>
<evidence type="ECO:0000256" key="1">
    <source>
        <dbReference type="SAM" id="MobiDB-lite"/>
    </source>
</evidence>
<feature type="compositionally biased region" description="Polar residues" evidence="1">
    <location>
        <begin position="1161"/>
        <end position="1176"/>
    </location>
</feature>
<feature type="region of interest" description="Disordered" evidence="1">
    <location>
        <begin position="1258"/>
        <end position="1286"/>
    </location>
</feature>
<dbReference type="RefSeq" id="XP_050505662.1">
    <property type="nucleotide sequence ID" value="XM_050649705.1"/>
</dbReference>
<dbReference type="Gene3D" id="2.30.29.30">
    <property type="entry name" value="Pleckstrin-homology domain (PH domain)/Phosphotyrosine-binding domain (PTB)"/>
    <property type="match status" value="1"/>
</dbReference>
<feature type="region of interest" description="Disordered" evidence="1">
    <location>
        <begin position="382"/>
        <end position="417"/>
    </location>
</feature>
<dbReference type="InterPro" id="IPR011993">
    <property type="entry name" value="PH-like_dom_sf"/>
</dbReference>
<feature type="compositionally biased region" description="Polar residues" evidence="1">
    <location>
        <begin position="622"/>
        <end position="643"/>
    </location>
</feature>
<dbReference type="InterPro" id="IPR000219">
    <property type="entry name" value="DH_dom"/>
</dbReference>
<sequence length="1392" mass="157146">MVAKDSCNTSKKIHIDQDRCSDTGVSLPKALSKMSINKLDNIKGNNNPLNNNQETTKNNIEEFIQSILNDIFENAFNIAESNTVMTRKTSLSPKEKQTRDLNRRVSILDDDENVVEVRNNYVNLHRRAISETFTGTNYVIDQNDNNDYTKDNIPNNKPITLEPPVVKEKEKKKKRISFNSLFGKKDKKSKESKEDEEKQDNLPQLPVFTSNSLGKSKKYASAVELSQHSHKSVLQRTPSFLRKLIHIGEDPASAIKRSLSFREVAKKPSKSPSREKLTEKKNQEWRQSLQSLVETDVSVSYNDLSFVNYDALNDIQYEPVTLKPGGNGSKGYIGRTQSMIEKRSPNLQRPSYHRLSSASENNRLSTTNLKVPSSAISLPALNHNHQDADNVPGSKTSIHKLRRRPQSINSDDGGSSGGLHFTASVGGSLRSVAGDCVNLKRHNAYRHKGRYTSALDNNGSCNNQTVRSRSLNHLDNLEMRQGVVSSVDVALKDSRSEPDCTRPLPVPSACQEPGTPTTNIPPARKHMLSRSQKSSSECFSVNFEVGEESTWDNELFFPAQRGITLHDSLTKLCELRNIDLSVCDARLQDKDNNCEHLILFSQDTAGLVGRHVRITAKDSSNKKLSGSFYSNHSRKQSGSNRPRTTTFFNSSTEDATVASSTLSLHDGDQSKKQIKQRLTAFFGNTKDTKYEALIDQLDKYSRQGIPHILKYPQGQCESIDALYRLEDDWHEIIIDYKDLNEKQQQQQTALWELIKTEVAYIKTLKVVTDLFLACLKDLQSRNLLKEIDTDKLFSNITEILDSNVVFWRNTLFPLVRDMRKHKRTSCIENMLEGFHSIQDVFQPYYKYCAEQSRCQHYCRENMDSEVFTAYLTWCESQKECNRLRLMDILVQPMQRLTKYGLLLKAILKNTDEDVERENLQTMIKMVDDFVNNVNSSLKHRQDKERLKGIIARIESYDIVESKDDDIDKLLKKEKSLTQLDLTRPMLNCPGERKRHLLLEGDLKLKDSGTSKMEVHCFLLTDMLLVCKPSTKKGGATMRVIRQPYLVDRLVVSELHRETPSLAVIYKNEFDMAVAAFILQNNDGKKIKGWKEGIAKAQTLYAQAKQMGYTADESVDTDYSFDYNLENDYSNIQLIPRSPLASSSRASRVSSLAHSHSGSVEMNDQSSVGSVNNQSRAVSVENENRTGSLSSDEGVQPLPPDKSPVSQKNSFKNRLFHKTPNTLSVQPYGSLGQSLPNLTLGSPNVGSMSLSLNQNTLSVPSGKNGSQLLSPTHRGISYPPPSPTRGNLRRSVAISQSKNPPLIKTRQICSASSVSQQFDFDVPVIAGVSQQEDNCDSFSRGQNRQAIKRSYRYHTVGMVDDIKKNDNRDASIHKRLSWNCTSEEQRPPHEDQT</sequence>
<name>A0ABM5K644_DIAVI</name>
<dbReference type="SMART" id="SM00325">
    <property type="entry name" value="RhoGEF"/>
    <property type="match status" value="1"/>
</dbReference>
<dbReference type="CDD" id="cd13244">
    <property type="entry name" value="PH_PLEKHG5_G6"/>
    <property type="match status" value="1"/>
</dbReference>
<feature type="compositionally biased region" description="Basic and acidic residues" evidence="1">
    <location>
        <begin position="272"/>
        <end position="284"/>
    </location>
</feature>
<evidence type="ECO:0000313" key="3">
    <source>
        <dbReference type="EnsemblMetazoa" id="XP_050505662.1"/>
    </source>
</evidence>
<keyword evidence="4" id="KW-1185">Reference proteome</keyword>
<dbReference type="InterPro" id="IPR035899">
    <property type="entry name" value="DBL_dom_sf"/>
</dbReference>
<organism evidence="3 4">
    <name type="scientific">Diabrotica virgifera virgifera</name>
    <name type="common">western corn rootworm</name>
    <dbReference type="NCBI Taxonomy" id="50390"/>
    <lineage>
        <taxon>Eukaryota</taxon>
        <taxon>Metazoa</taxon>
        <taxon>Ecdysozoa</taxon>
        <taxon>Arthropoda</taxon>
        <taxon>Hexapoda</taxon>
        <taxon>Insecta</taxon>
        <taxon>Pterygota</taxon>
        <taxon>Neoptera</taxon>
        <taxon>Endopterygota</taxon>
        <taxon>Coleoptera</taxon>
        <taxon>Polyphaga</taxon>
        <taxon>Cucujiformia</taxon>
        <taxon>Chrysomeloidea</taxon>
        <taxon>Chrysomelidae</taxon>
        <taxon>Galerucinae</taxon>
        <taxon>Diabroticina</taxon>
        <taxon>Diabroticites</taxon>
        <taxon>Diabrotica</taxon>
    </lineage>
</organism>
<dbReference type="SUPFAM" id="SSF48065">
    <property type="entry name" value="DBL homology domain (DH-domain)"/>
    <property type="match status" value="1"/>
</dbReference>
<feature type="region of interest" description="Disordered" evidence="1">
    <location>
        <begin position="494"/>
        <end position="519"/>
    </location>
</feature>
<feature type="compositionally biased region" description="Polar residues" evidence="1">
    <location>
        <begin position="1258"/>
        <end position="1269"/>
    </location>
</feature>
<accession>A0ABM5K644</accession>
<dbReference type="GeneID" id="114334762"/>
<dbReference type="Proteomes" id="UP001652700">
    <property type="component" value="Unplaced"/>
</dbReference>
<proteinExistence type="predicted"/>
<feature type="domain" description="DH" evidence="2">
    <location>
        <begin position="745"/>
        <end position="936"/>
    </location>
</feature>
<feature type="region of interest" description="Disordered" evidence="1">
    <location>
        <begin position="621"/>
        <end position="643"/>
    </location>
</feature>
<evidence type="ECO:0000313" key="4">
    <source>
        <dbReference type="Proteomes" id="UP001652700"/>
    </source>
</evidence>
<feature type="compositionally biased region" description="Polar residues" evidence="1">
    <location>
        <begin position="145"/>
        <end position="158"/>
    </location>
</feature>
<protein>
    <recommendedName>
        <fullName evidence="2">DH domain-containing protein</fullName>
    </recommendedName>
</protein>
<dbReference type="PANTHER" id="PTHR13217:SF11">
    <property type="entry name" value="PLECKSTRIN HOMOLOGY DOMAIN-CONTAINING FAMILY G MEMBER 5"/>
    <property type="match status" value="1"/>
</dbReference>
<dbReference type="CDD" id="cd00160">
    <property type="entry name" value="RhoGEF"/>
    <property type="match status" value="1"/>
</dbReference>
<dbReference type="PANTHER" id="PTHR13217">
    <property type="entry name" value="PLECKSTRIN HOMOLOGY DOMAIN-CONTAINING FAMILY G MEMBER 7"/>
    <property type="match status" value="1"/>
</dbReference>